<proteinExistence type="predicted"/>
<sequence>MDSALKHYSAEDIEHAQEHAVKIVNRYEYNGEYQQLIIGWSRSGELLEVIAVPYDTPNRIRHCNKLQRKLYKYLPADLRIALEGGRRP</sequence>
<comment type="caution">
    <text evidence="1">The sequence shown here is derived from an EMBL/GenBank/DDBJ whole genome shotgun (WGS) entry which is preliminary data.</text>
</comment>
<dbReference type="EMBL" id="JAAXOQ010000021">
    <property type="protein sequence ID" value="NKY19732.1"/>
    <property type="molecule type" value="Genomic_DNA"/>
</dbReference>
<protein>
    <submittedName>
        <fullName evidence="1">Uncharacterized protein</fullName>
    </submittedName>
</protein>
<evidence type="ECO:0000313" key="2">
    <source>
        <dbReference type="Proteomes" id="UP000582646"/>
    </source>
</evidence>
<dbReference type="AlphaFoldDB" id="A0A846X6A1"/>
<dbReference type="Proteomes" id="UP000582646">
    <property type="component" value="Unassembled WGS sequence"/>
</dbReference>
<evidence type="ECO:0000313" key="1">
    <source>
        <dbReference type="EMBL" id="NKY19732.1"/>
    </source>
</evidence>
<keyword evidence="2" id="KW-1185">Reference proteome</keyword>
<organism evidence="1 2">
    <name type="scientific">Tsukamurella spumae</name>
    <dbReference type="NCBI Taxonomy" id="44753"/>
    <lineage>
        <taxon>Bacteria</taxon>
        <taxon>Bacillati</taxon>
        <taxon>Actinomycetota</taxon>
        <taxon>Actinomycetes</taxon>
        <taxon>Mycobacteriales</taxon>
        <taxon>Tsukamurellaceae</taxon>
        <taxon>Tsukamurella</taxon>
    </lineage>
</organism>
<reference evidence="1 2" key="1">
    <citation type="submission" date="2020-04" db="EMBL/GenBank/DDBJ databases">
        <title>MicrobeNet Type strains.</title>
        <authorList>
            <person name="Nicholson A.C."/>
        </authorList>
    </citation>
    <scope>NUCLEOTIDE SEQUENCE [LARGE SCALE GENOMIC DNA]</scope>
    <source>
        <strain evidence="1 2">DSM 44113</strain>
    </source>
</reference>
<gene>
    <name evidence="1" type="ORF">HF999_15315</name>
</gene>
<name>A0A846X6A1_9ACTN</name>
<accession>A0A846X6A1</accession>